<dbReference type="STRING" id="6239.D1086.7.1"/>
<keyword evidence="1" id="KW-1133">Transmembrane helix</keyword>
<evidence type="ECO:0007829" key="5">
    <source>
        <dbReference type="PeptideAtlas" id="O62125"/>
    </source>
</evidence>
<dbReference type="KEGG" id="cel:CELE_D1086.7"/>
<dbReference type="RefSeq" id="NP_506493.2">
    <property type="nucleotide sequence ID" value="NM_074092.4"/>
</dbReference>
<dbReference type="AGR" id="WB:WBGene00008394"/>
<dbReference type="CTD" id="183934"/>
<dbReference type="PeptideAtlas" id="O62125"/>
<feature type="transmembrane region" description="Helical" evidence="1">
    <location>
        <begin position="12"/>
        <end position="29"/>
    </location>
</feature>
<dbReference type="PaxDb" id="6239-D1086.7"/>
<keyword evidence="1" id="KW-0472">Membrane</keyword>
<dbReference type="GeneID" id="183934"/>
<evidence type="ECO:0000313" key="4">
    <source>
        <dbReference type="WormBase" id="D1086.7"/>
    </source>
</evidence>
<dbReference type="EMBL" id="BX284605">
    <property type="protein sequence ID" value="CAB04022.2"/>
    <property type="molecule type" value="Genomic_DNA"/>
</dbReference>
<protein>
    <submittedName>
        <fullName evidence="2">CW domain-containing protein</fullName>
    </submittedName>
</protein>
<dbReference type="AlphaFoldDB" id="O62125"/>
<evidence type="ECO:0000313" key="2">
    <source>
        <dbReference type="EMBL" id="CAB04022.2"/>
    </source>
</evidence>
<dbReference type="Bgee" id="WBGene00008394">
    <property type="expression patterns" value="Expressed in adult organism and 1 other cell type or tissue"/>
</dbReference>
<gene>
    <name evidence="2" type="ORF">CELE_D1086.7</name>
    <name evidence="2 4" type="ORF">D1086.7</name>
</gene>
<keyword evidence="3" id="KW-1185">Reference proteome</keyword>
<dbReference type="UCSC" id="D1086.7">
    <property type="organism name" value="c. elegans"/>
</dbReference>
<name>O62125_CAEEL</name>
<evidence type="ECO:0000313" key="3">
    <source>
        <dbReference type="Proteomes" id="UP000001940"/>
    </source>
</evidence>
<dbReference type="SMR" id="O62125"/>
<dbReference type="HOGENOM" id="CLU_1403608_0_0_1"/>
<dbReference type="PIR" id="T20326">
    <property type="entry name" value="T20326"/>
</dbReference>
<evidence type="ECO:0000256" key="1">
    <source>
        <dbReference type="SAM" id="Phobius"/>
    </source>
</evidence>
<keyword evidence="1" id="KW-0812">Transmembrane</keyword>
<proteinExistence type="evidence at protein level"/>
<accession>O62125</accession>
<keyword evidence="5" id="KW-1267">Proteomics identification</keyword>
<sequence length="216" mass="23785">MPVSEEHNTDMIWHVLTILVVLSVTVYSAPTSTFNLSPIDIAKCQNKCGVPKDVRSNPTQKLCNAWNECNDDERNCAAKGDKFIYSTNAVCKTFAPFPSPASSINTNTGLSVNSITAITTEPLGSTVDFSATPPPSVVTEECKTILQQKDAILMINLINPVEWDMPIDMILCINLNAKTIPLGLEDLATLCGQQQSDDLRGYIDNRRKIHHCDQYP</sequence>
<dbReference type="Proteomes" id="UP000001940">
    <property type="component" value="Chromosome V"/>
</dbReference>
<dbReference type="WormBase" id="D1086.7">
    <property type="protein sequence ID" value="CE40933"/>
    <property type="gene ID" value="WBGene00008394"/>
</dbReference>
<dbReference type="InParanoid" id="O62125"/>
<organism evidence="2 3">
    <name type="scientific">Caenorhabditis elegans</name>
    <dbReference type="NCBI Taxonomy" id="6239"/>
    <lineage>
        <taxon>Eukaryota</taxon>
        <taxon>Metazoa</taxon>
        <taxon>Ecdysozoa</taxon>
        <taxon>Nematoda</taxon>
        <taxon>Chromadorea</taxon>
        <taxon>Rhabditida</taxon>
        <taxon>Rhabditina</taxon>
        <taxon>Rhabditomorpha</taxon>
        <taxon>Rhabditoidea</taxon>
        <taxon>Rhabditidae</taxon>
        <taxon>Peloderinae</taxon>
        <taxon>Caenorhabditis</taxon>
    </lineage>
</organism>
<reference evidence="2 3" key="1">
    <citation type="journal article" date="1998" name="Science">
        <title>Genome sequence of the nematode C. elegans: a platform for investigating biology.</title>
        <authorList>
            <consortium name="The C. elegans sequencing consortium"/>
            <person name="Sulson J.E."/>
            <person name="Waterston R."/>
        </authorList>
    </citation>
    <scope>NUCLEOTIDE SEQUENCE [LARGE SCALE GENOMIC DNA]</scope>
    <source>
        <strain evidence="2 3">Bristol N2</strain>
    </source>
</reference>